<evidence type="ECO:0000256" key="1">
    <source>
        <dbReference type="ARBA" id="ARBA00004496"/>
    </source>
</evidence>
<dbReference type="InterPro" id="IPR002059">
    <property type="entry name" value="CSP_DNA-bd"/>
</dbReference>
<dbReference type="Proteomes" id="UP000321412">
    <property type="component" value="Unassembled WGS sequence"/>
</dbReference>
<evidence type="ECO:0000259" key="4">
    <source>
        <dbReference type="PROSITE" id="PS51857"/>
    </source>
</evidence>
<evidence type="ECO:0000313" key="5">
    <source>
        <dbReference type="EMBL" id="TXD36824.1"/>
    </source>
</evidence>
<gene>
    <name evidence="5" type="ORF">FRC96_08875</name>
    <name evidence="6" type="ORF">FRC98_01630</name>
</gene>
<accession>A0A5C6XH87</accession>
<evidence type="ECO:0000313" key="6">
    <source>
        <dbReference type="EMBL" id="TXD39130.1"/>
    </source>
</evidence>
<evidence type="ECO:0000256" key="3">
    <source>
        <dbReference type="RuleBase" id="RU000408"/>
    </source>
</evidence>
<dbReference type="EMBL" id="VOSL01000043">
    <property type="protein sequence ID" value="TXD36824.1"/>
    <property type="molecule type" value="Genomic_DNA"/>
</dbReference>
<dbReference type="PANTHER" id="PTHR46109:SF1">
    <property type="entry name" value="PROTEIN LIN-28 HOMOLOG"/>
    <property type="match status" value="1"/>
</dbReference>
<dbReference type="GO" id="GO:0005737">
    <property type="term" value="C:cytoplasm"/>
    <property type="evidence" value="ECO:0007669"/>
    <property type="project" value="UniProtKB-SubCell"/>
</dbReference>
<dbReference type="GO" id="GO:0003729">
    <property type="term" value="F:mRNA binding"/>
    <property type="evidence" value="ECO:0007669"/>
    <property type="project" value="TreeGrafter"/>
</dbReference>
<comment type="caution">
    <text evidence="5">The sequence shown here is derived from an EMBL/GenBank/DDBJ whole genome shotgun (WGS) entry which is preliminary data.</text>
</comment>
<dbReference type="Pfam" id="PF00313">
    <property type="entry name" value="CSD"/>
    <property type="match status" value="1"/>
</dbReference>
<dbReference type="InterPro" id="IPR011129">
    <property type="entry name" value="CSD"/>
</dbReference>
<dbReference type="PANTHER" id="PTHR46109">
    <property type="entry name" value="PROTEIN LIN-28"/>
    <property type="match status" value="1"/>
</dbReference>
<protein>
    <submittedName>
        <fullName evidence="5">Cold-shock protein</fullName>
    </submittedName>
</protein>
<evidence type="ECO:0000313" key="7">
    <source>
        <dbReference type="Proteomes" id="UP000321046"/>
    </source>
</evidence>
<evidence type="ECO:0000256" key="2">
    <source>
        <dbReference type="ARBA" id="ARBA00022490"/>
    </source>
</evidence>
<dbReference type="SMART" id="SM00357">
    <property type="entry name" value="CSP"/>
    <property type="match status" value="1"/>
</dbReference>
<sequence>MATGSVKWFNNAKGFGFITQGGEDDIFVHYSQIEGEGFKTLKQGEVVEFELRRGPKGLHAARVLRSHEHDYSM</sequence>
<dbReference type="PROSITE" id="PS00352">
    <property type="entry name" value="CSD_1"/>
    <property type="match status" value="1"/>
</dbReference>
<dbReference type="SUPFAM" id="SSF50249">
    <property type="entry name" value="Nucleic acid-binding proteins"/>
    <property type="match status" value="1"/>
</dbReference>
<dbReference type="InterPro" id="IPR012340">
    <property type="entry name" value="NA-bd_OB-fold"/>
</dbReference>
<dbReference type="RefSeq" id="WP_115603245.1">
    <property type="nucleotide sequence ID" value="NZ_VOSL01000043.1"/>
</dbReference>
<name>A0A5C6XH87_9DELT</name>
<dbReference type="PRINTS" id="PR00050">
    <property type="entry name" value="COLDSHOCK"/>
</dbReference>
<keyword evidence="2" id="KW-0963">Cytoplasm</keyword>
<reference evidence="5 7" key="1">
    <citation type="submission" date="2019-08" db="EMBL/GenBank/DDBJ databases">
        <title>Bradymonadales sp. TMQ2.</title>
        <authorList>
            <person name="Liang Q."/>
        </authorList>
    </citation>
    <scope>NUCLEOTIDE SEQUENCE [LARGE SCALE GENOMIC DNA]</scope>
    <source>
        <strain evidence="5 7">TMQ2</strain>
    </source>
</reference>
<dbReference type="PROSITE" id="PS51857">
    <property type="entry name" value="CSD_2"/>
    <property type="match status" value="1"/>
</dbReference>
<accession>A0A5C6XJM4</accession>
<dbReference type="EMBL" id="VOSM01000001">
    <property type="protein sequence ID" value="TXD39130.1"/>
    <property type="molecule type" value="Genomic_DNA"/>
</dbReference>
<reference evidence="6 8" key="2">
    <citation type="submission" date="2019-08" db="EMBL/GenBank/DDBJ databases">
        <title>Bradymonadales sp. TMQ4.</title>
        <authorList>
            <person name="Liang Q."/>
        </authorList>
    </citation>
    <scope>NUCLEOTIDE SEQUENCE [LARGE SCALE GENOMIC DNA]</scope>
    <source>
        <strain evidence="6 8">TMQ4</strain>
    </source>
</reference>
<dbReference type="CDD" id="cd04458">
    <property type="entry name" value="CSP_CDS"/>
    <property type="match status" value="1"/>
</dbReference>
<feature type="domain" description="CSD" evidence="4">
    <location>
        <begin position="1"/>
        <end position="65"/>
    </location>
</feature>
<dbReference type="FunFam" id="2.40.50.140:FF:000006">
    <property type="entry name" value="Cold shock protein CspC"/>
    <property type="match status" value="1"/>
</dbReference>
<dbReference type="GO" id="GO:0031054">
    <property type="term" value="P:pre-miRNA processing"/>
    <property type="evidence" value="ECO:0007669"/>
    <property type="project" value="TreeGrafter"/>
</dbReference>
<dbReference type="PIRSF" id="PIRSF002599">
    <property type="entry name" value="Cold_shock_A"/>
    <property type="match status" value="1"/>
</dbReference>
<keyword evidence="8" id="KW-1185">Reference proteome</keyword>
<dbReference type="AlphaFoldDB" id="A0A5C6XH87"/>
<dbReference type="InterPro" id="IPR012156">
    <property type="entry name" value="Cold_shock_CspA"/>
</dbReference>
<dbReference type="InterPro" id="IPR019844">
    <property type="entry name" value="CSD_CS"/>
</dbReference>
<dbReference type="Proteomes" id="UP000321046">
    <property type="component" value="Unassembled WGS sequence"/>
</dbReference>
<proteinExistence type="predicted"/>
<organism evidence="5 7">
    <name type="scientific">Lujinxingia vulgaris</name>
    <dbReference type="NCBI Taxonomy" id="2600176"/>
    <lineage>
        <taxon>Bacteria</taxon>
        <taxon>Deltaproteobacteria</taxon>
        <taxon>Bradymonadales</taxon>
        <taxon>Lujinxingiaceae</taxon>
        <taxon>Lujinxingia</taxon>
    </lineage>
</organism>
<dbReference type="InterPro" id="IPR051373">
    <property type="entry name" value="Lin-28_RNA-binding"/>
</dbReference>
<comment type="subcellular location">
    <subcellularLocation>
        <location evidence="1 3">Cytoplasm</location>
    </subcellularLocation>
</comment>
<dbReference type="Gene3D" id="2.40.50.140">
    <property type="entry name" value="Nucleic acid-binding proteins"/>
    <property type="match status" value="1"/>
</dbReference>
<dbReference type="OrthoDB" id="9800919at2"/>
<evidence type="ECO:0000313" key="8">
    <source>
        <dbReference type="Proteomes" id="UP000321412"/>
    </source>
</evidence>